<protein>
    <submittedName>
        <fullName evidence="1">Uncharacterized protein</fullName>
    </submittedName>
</protein>
<sequence>MHIKFSDSLPRPTPHGMTTSTTMTFRSLQSWVMSLAWTVPSFLLAFRASHRRLLPTPRQFTCPSSMSCSSPVCIRNIVLMLAAIFSSHLVYMDLQQLLLGTECYCHGKQHLSQGMNNPVGQSAFHEEYQLS</sequence>
<proteinExistence type="predicted"/>
<reference evidence="1" key="1">
    <citation type="submission" date="2021-08" db="EMBL/GenBank/DDBJ databases">
        <title>The first chromosome-level gecko genome reveals the dynamic sex chromosomes of Neotropical dwarf geckos (Sphaerodactylidae: Sphaerodactylus).</title>
        <authorList>
            <person name="Pinto B.J."/>
            <person name="Keating S.E."/>
            <person name="Gamble T."/>
        </authorList>
    </citation>
    <scope>NUCLEOTIDE SEQUENCE</scope>
    <source>
        <strain evidence="1">TG3544</strain>
    </source>
</reference>
<evidence type="ECO:0000313" key="2">
    <source>
        <dbReference type="Proteomes" id="UP000827872"/>
    </source>
</evidence>
<gene>
    <name evidence="1" type="ORF">K3G42_020156</name>
</gene>
<accession>A0ACB8EIY5</accession>
<comment type="caution">
    <text evidence="1">The sequence shown here is derived from an EMBL/GenBank/DDBJ whole genome shotgun (WGS) entry which is preliminary data.</text>
</comment>
<evidence type="ECO:0000313" key="1">
    <source>
        <dbReference type="EMBL" id="KAH7992171.1"/>
    </source>
</evidence>
<organism evidence="1 2">
    <name type="scientific">Sphaerodactylus townsendi</name>
    <dbReference type="NCBI Taxonomy" id="933632"/>
    <lineage>
        <taxon>Eukaryota</taxon>
        <taxon>Metazoa</taxon>
        <taxon>Chordata</taxon>
        <taxon>Craniata</taxon>
        <taxon>Vertebrata</taxon>
        <taxon>Euteleostomi</taxon>
        <taxon>Lepidosauria</taxon>
        <taxon>Squamata</taxon>
        <taxon>Bifurcata</taxon>
        <taxon>Gekkota</taxon>
        <taxon>Sphaerodactylidae</taxon>
        <taxon>Sphaerodactylus</taxon>
    </lineage>
</organism>
<name>A0ACB8EIY5_9SAUR</name>
<dbReference type="EMBL" id="CM037616">
    <property type="protein sequence ID" value="KAH7992171.1"/>
    <property type="molecule type" value="Genomic_DNA"/>
</dbReference>
<dbReference type="Proteomes" id="UP000827872">
    <property type="component" value="Linkage Group LG03"/>
</dbReference>
<keyword evidence="2" id="KW-1185">Reference proteome</keyword>